<accession>A0A078APR2</accession>
<keyword evidence="2" id="KW-1185">Reference proteome</keyword>
<dbReference type="AlphaFoldDB" id="A0A078APR2"/>
<reference evidence="1 2" key="1">
    <citation type="submission" date="2014-06" db="EMBL/GenBank/DDBJ databases">
        <authorList>
            <person name="Swart Estienne"/>
        </authorList>
    </citation>
    <scope>NUCLEOTIDE SEQUENCE [LARGE SCALE GENOMIC DNA]</scope>
    <source>
        <strain evidence="1 2">130c</strain>
    </source>
</reference>
<dbReference type="Proteomes" id="UP000039865">
    <property type="component" value="Unassembled WGS sequence"/>
</dbReference>
<proteinExistence type="predicted"/>
<dbReference type="OrthoDB" id="10521616at2759"/>
<sequence>MQQKYVYSGNVFWNFLKGVLFTNERGTHIVAPFRSPNKLFVWRNTQLDGYKITDDFQDKPTDLSNYLFIRTRERLLLLNRVYAPHKVLSKGKNNSYQEQYSTQSLREVEEDLAKHLPNLERLIKILNPEKNNLPVAFASNALYILEKNGLGNREEYERVLLPVLRQKIQHIHAEGVSQSVWALANAQIWDEQLWGSLKQLAIEKTFDYQVVKNERWSATHFQTPSTLDHMYQSAYNSQTNQMFFGDKLNFFELYSGLQLAHSANPALGLGDTVKQLEQKYSHLLTHNSVYRALEDTQRELEAQSVPATKEAHNA</sequence>
<evidence type="ECO:0000313" key="2">
    <source>
        <dbReference type="Proteomes" id="UP000039865"/>
    </source>
</evidence>
<organism evidence="1 2">
    <name type="scientific">Stylonychia lemnae</name>
    <name type="common">Ciliate</name>
    <dbReference type="NCBI Taxonomy" id="5949"/>
    <lineage>
        <taxon>Eukaryota</taxon>
        <taxon>Sar</taxon>
        <taxon>Alveolata</taxon>
        <taxon>Ciliophora</taxon>
        <taxon>Intramacronucleata</taxon>
        <taxon>Spirotrichea</taxon>
        <taxon>Stichotrichia</taxon>
        <taxon>Sporadotrichida</taxon>
        <taxon>Oxytrichidae</taxon>
        <taxon>Stylonychinae</taxon>
        <taxon>Stylonychia</taxon>
    </lineage>
</organism>
<name>A0A078APR2_STYLE</name>
<evidence type="ECO:0000313" key="1">
    <source>
        <dbReference type="EMBL" id="CDW84360.1"/>
    </source>
</evidence>
<dbReference type="InParanoid" id="A0A078APR2"/>
<protein>
    <submittedName>
        <fullName evidence="1">Uncharacterized protein</fullName>
    </submittedName>
</protein>
<dbReference type="EMBL" id="CCKQ01012733">
    <property type="protein sequence ID" value="CDW84360.1"/>
    <property type="molecule type" value="Genomic_DNA"/>
</dbReference>
<gene>
    <name evidence="1" type="primary">Contig4239.g4541</name>
    <name evidence="1" type="ORF">STYLEM_13421</name>
</gene>